<organism evidence="5 6">
    <name type="scientific">Mucilaginibacter pedocola</name>
    <dbReference type="NCBI Taxonomy" id="1792845"/>
    <lineage>
        <taxon>Bacteria</taxon>
        <taxon>Pseudomonadati</taxon>
        <taxon>Bacteroidota</taxon>
        <taxon>Sphingobacteriia</taxon>
        <taxon>Sphingobacteriales</taxon>
        <taxon>Sphingobacteriaceae</taxon>
        <taxon>Mucilaginibacter</taxon>
    </lineage>
</organism>
<dbReference type="Proteomes" id="UP000189739">
    <property type="component" value="Unassembled WGS sequence"/>
</dbReference>
<proteinExistence type="predicted"/>
<name>A0A1S9P9Q5_9SPHI</name>
<protein>
    <submittedName>
        <fullName evidence="5">Peptidase</fullName>
    </submittedName>
</protein>
<dbReference type="RefSeq" id="WP_078350247.1">
    <property type="nucleotide sequence ID" value="NZ_MBTF01000035.1"/>
</dbReference>
<dbReference type="Gene3D" id="3.40.390.10">
    <property type="entry name" value="Collagenase (Catalytic Domain)"/>
    <property type="match status" value="1"/>
</dbReference>
<dbReference type="PANTHER" id="PTHR38478">
    <property type="entry name" value="PEPTIDASE M1A AND M12B"/>
    <property type="match status" value="1"/>
</dbReference>
<dbReference type="InterPro" id="IPR024079">
    <property type="entry name" value="MetalloPept_cat_dom_sf"/>
</dbReference>
<dbReference type="AlphaFoldDB" id="A0A1S9P9Q5"/>
<keyword evidence="1" id="KW-0732">Signal</keyword>
<accession>A0A1S9P9Q5</accession>
<dbReference type="InterPro" id="IPR034032">
    <property type="entry name" value="Zn_MMP-like_bac"/>
</dbReference>
<dbReference type="InterPro" id="IPR033428">
    <property type="entry name" value="DUF5118"/>
</dbReference>
<evidence type="ECO:0000313" key="6">
    <source>
        <dbReference type="Proteomes" id="UP000189739"/>
    </source>
</evidence>
<feature type="domain" description="EcxA zinc-binding" evidence="2">
    <location>
        <begin position="398"/>
        <end position="707"/>
    </location>
</feature>
<dbReference type="Pfam" id="PF16313">
    <property type="entry name" value="DUF4953"/>
    <property type="match status" value="1"/>
</dbReference>
<dbReference type="InterPro" id="IPR033413">
    <property type="entry name" value="DUF5117"/>
</dbReference>
<comment type="caution">
    <text evidence="5">The sequence shown here is derived from an EMBL/GenBank/DDBJ whole genome shotgun (WGS) entry which is preliminary data.</text>
</comment>
<evidence type="ECO:0000259" key="2">
    <source>
        <dbReference type="Pfam" id="PF16313"/>
    </source>
</evidence>
<feature type="domain" description="DUF5118" evidence="4">
    <location>
        <begin position="21"/>
        <end position="67"/>
    </location>
</feature>
<dbReference type="GO" id="GO:0008237">
    <property type="term" value="F:metallopeptidase activity"/>
    <property type="evidence" value="ECO:0007669"/>
    <property type="project" value="InterPro"/>
</dbReference>
<reference evidence="5 6" key="1">
    <citation type="submission" date="2016-07" db="EMBL/GenBank/DDBJ databases">
        <title>Genomic analysis of zinc-resistant bacterium Mucilaginibacter pedocola TBZ30.</title>
        <authorList>
            <person name="Huang J."/>
            <person name="Tang J."/>
        </authorList>
    </citation>
    <scope>NUCLEOTIDE SEQUENCE [LARGE SCALE GENOMIC DNA]</scope>
    <source>
        <strain evidence="5 6">TBZ30</strain>
    </source>
</reference>
<evidence type="ECO:0000313" key="5">
    <source>
        <dbReference type="EMBL" id="OOQ57649.1"/>
    </source>
</evidence>
<dbReference type="SUPFAM" id="SSF55486">
    <property type="entry name" value="Metalloproteases ('zincins'), catalytic domain"/>
    <property type="match status" value="1"/>
</dbReference>
<dbReference type="InterPro" id="IPR032534">
    <property type="entry name" value="EcxA_zinc-bd"/>
</dbReference>
<dbReference type="EMBL" id="MBTF01000035">
    <property type="protein sequence ID" value="OOQ57649.1"/>
    <property type="molecule type" value="Genomic_DNA"/>
</dbReference>
<gene>
    <name evidence="5" type="ORF">BC343_12665</name>
</gene>
<dbReference type="Pfam" id="PF17148">
    <property type="entry name" value="DUF5117"/>
    <property type="match status" value="1"/>
</dbReference>
<feature type="signal peptide" evidence="1">
    <location>
        <begin position="1"/>
        <end position="20"/>
    </location>
</feature>
<dbReference type="Pfam" id="PF17162">
    <property type="entry name" value="DUF5118"/>
    <property type="match status" value="1"/>
</dbReference>
<feature type="domain" description="DUF5117" evidence="3">
    <location>
        <begin position="79"/>
        <end position="271"/>
    </location>
</feature>
<evidence type="ECO:0000259" key="4">
    <source>
        <dbReference type="Pfam" id="PF17162"/>
    </source>
</evidence>
<dbReference type="CDD" id="cd04276">
    <property type="entry name" value="ZnMc_MMP_like_2"/>
    <property type="match status" value="1"/>
</dbReference>
<sequence length="809" mass="89770">MKKHFLFIILLLIAAPKLQAQTYQERTQKLTKYKGYFNFYWDEATGKIYLEIDKFNQEFLYVNSLPAGVGSNDLGLDRGQIGDSRIVKFIKIGPKVMLIQPNYNYRAVSNNTDERKSVEEAFAQSAIWGATAVATDGDKVLVDLTPFILKDSHHLGDRLGDSGQGSYSADENRSAVYLPNTKSFPDNTEFEAIITLAGKANGSEISSVTPDANSVTVRMHQSFIKLPDDKYKPRKFDTRSGYFGIEYMDFATPIGDPIVKRLLSRHRLEKKDPAAAISEPVKPIIYYVDRGAPEPVRSALIEGASWWNQAFEAAGYKNAFIVKLLPEDADPMDIRYNIIQWVHRSTRGWSYGASINDPRTGEIIKGQVSLGSLRDRQDYLIAEGLLQPYEDGKPVSDKMLQLALARLRQLSAHEVGHTLGLQHNFTASVNDRASVMDYPPPVVALNTDGTIDVSKAYKTEIGGYDKRAILYGYQDFPAGTNEDEALKSIIGETIKKGFLFISDEDARPSGSAHPQAHLWDSGNNAADELNRLMALRKSVLDNFSVKAIRQDAPMATLEEVLVPMYLIHRYQTEAAAKMLGGLYYTFALKNDRQTVTKMVPPAEQWKAFDALMGTLKPDALALPEKLIAMIPPRPTGYPRTRETFKARTGVTFDPMAAAESAASTTLSFMLHPERAARLVEYQSRDNTQPGLLSVLNKLVAQTWKAPQAPGYKGELQRLVNNLALKQILQLAANTNAAESVRGIALLQIDDLKKWMQSALPTTTDSRKANLLFGLAQIKQFEATPDKFQPAKVLAMPDGSPIGANADGVY</sequence>
<dbReference type="PANTHER" id="PTHR38478:SF1">
    <property type="entry name" value="ZINC DEPENDENT METALLOPROTEASE DOMAIN LIPOPROTEIN"/>
    <property type="match status" value="1"/>
</dbReference>
<dbReference type="STRING" id="1792845.BC343_12665"/>
<keyword evidence="6" id="KW-1185">Reference proteome</keyword>
<dbReference type="OrthoDB" id="9776599at2"/>
<evidence type="ECO:0000259" key="3">
    <source>
        <dbReference type="Pfam" id="PF17148"/>
    </source>
</evidence>
<feature type="chain" id="PRO_5012413619" evidence="1">
    <location>
        <begin position="21"/>
        <end position="809"/>
    </location>
</feature>
<evidence type="ECO:0000256" key="1">
    <source>
        <dbReference type="SAM" id="SignalP"/>
    </source>
</evidence>